<protein>
    <submittedName>
        <fullName evidence="2">Uncharacterized protein</fullName>
    </submittedName>
</protein>
<keyword evidence="3" id="KW-1185">Reference proteome</keyword>
<evidence type="ECO:0000256" key="1">
    <source>
        <dbReference type="SAM" id="MobiDB-lite"/>
    </source>
</evidence>
<proteinExistence type="predicted"/>
<dbReference type="AlphaFoldDB" id="A0A1W1X9P5"/>
<evidence type="ECO:0000313" key="2">
    <source>
        <dbReference type="EMBL" id="SMC20251.1"/>
    </source>
</evidence>
<dbReference type="STRING" id="1121390.SAMN02746041_00851"/>
<dbReference type="EMBL" id="FWXF01000003">
    <property type="protein sequence ID" value="SMC20251.1"/>
    <property type="molecule type" value="Genomic_DNA"/>
</dbReference>
<dbReference type="Proteomes" id="UP000192783">
    <property type="component" value="Unassembled WGS sequence"/>
</dbReference>
<gene>
    <name evidence="2" type="ORF">SAMN02746041_00851</name>
</gene>
<evidence type="ECO:0000313" key="3">
    <source>
        <dbReference type="Proteomes" id="UP000192783"/>
    </source>
</evidence>
<name>A0A1W1X9P5_9BACT</name>
<sequence length="196" mass="20829">MEIQLKEGNPLPAFFPALQQGVEVPVPGPRSLESLLTKEWGLDREFAATKIGTVFLNGTPVDDLASVWVGEGDVVALSGPMPGLAGAILRRGSPLAGLRRGGRPESRGMPSGEPNGPIHIHVKLFNSLIGDMGPRLIQKGVILDGQAALSVVSALGQAKPWSSHGVLVNGQAMDLDRLLRALREGAPRRVRFVWSP</sequence>
<organism evidence="2 3">
    <name type="scientific">Desulfacinum hydrothermale DSM 13146</name>
    <dbReference type="NCBI Taxonomy" id="1121390"/>
    <lineage>
        <taxon>Bacteria</taxon>
        <taxon>Pseudomonadati</taxon>
        <taxon>Thermodesulfobacteriota</taxon>
        <taxon>Syntrophobacteria</taxon>
        <taxon>Syntrophobacterales</taxon>
        <taxon>Syntrophobacteraceae</taxon>
        <taxon>Desulfacinum</taxon>
    </lineage>
</organism>
<feature type="region of interest" description="Disordered" evidence="1">
    <location>
        <begin position="96"/>
        <end position="115"/>
    </location>
</feature>
<accession>A0A1W1X9P5</accession>
<dbReference type="OrthoDB" id="5396767at2"/>
<dbReference type="RefSeq" id="WP_084056604.1">
    <property type="nucleotide sequence ID" value="NZ_FWXF01000003.1"/>
</dbReference>
<reference evidence="2 3" key="1">
    <citation type="submission" date="2017-04" db="EMBL/GenBank/DDBJ databases">
        <authorList>
            <person name="Afonso C.L."/>
            <person name="Miller P.J."/>
            <person name="Scott M.A."/>
            <person name="Spackman E."/>
            <person name="Goraichik I."/>
            <person name="Dimitrov K.M."/>
            <person name="Suarez D.L."/>
            <person name="Swayne D.E."/>
        </authorList>
    </citation>
    <scope>NUCLEOTIDE SEQUENCE [LARGE SCALE GENOMIC DNA]</scope>
    <source>
        <strain evidence="2 3">DSM 13146</strain>
    </source>
</reference>